<dbReference type="InterPro" id="IPR042098">
    <property type="entry name" value="TauD-like_sf"/>
</dbReference>
<dbReference type="AlphaFoldDB" id="A0A8H3FH50"/>
<accession>A0A8H3FH50</accession>
<proteinExistence type="predicted"/>
<sequence>MDKMGFPRHTDYNHKSPPPQFFALRVLHTDRNGGGALSIINAAEVIEKIKPATQKVFTRPKFRIKVSAESAESIDSIVGSLVCKDEELDQKRIRFRSDITQPLAKKAEGALNELNELLGPGGITIEDIKISTTPDQLPDGFILLVDNGRRMHSQNEVMDTKRHLRRIR</sequence>
<keyword evidence="3" id="KW-1185">Reference proteome</keyword>
<dbReference type="OrthoDB" id="2117718at2759"/>
<protein>
    <submittedName>
        <fullName evidence="2">Uncharacterized protein</fullName>
    </submittedName>
</protein>
<organism evidence="2 3">
    <name type="scientific">Alectoria fallacina</name>
    <dbReference type="NCBI Taxonomy" id="1903189"/>
    <lineage>
        <taxon>Eukaryota</taxon>
        <taxon>Fungi</taxon>
        <taxon>Dikarya</taxon>
        <taxon>Ascomycota</taxon>
        <taxon>Pezizomycotina</taxon>
        <taxon>Lecanoromycetes</taxon>
        <taxon>OSLEUM clade</taxon>
        <taxon>Lecanoromycetidae</taxon>
        <taxon>Lecanorales</taxon>
        <taxon>Lecanorineae</taxon>
        <taxon>Parmeliaceae</taxon>
        <taxon>Alectoria</taxon>
    </lineage>
</organism>
<gene>
    <name evidence="2" type="ORF">ALECFALPRED_001893</name>
</gene>
<evidence type="ECO:0000313" key="3">
    <source>
        <dbReference type="Proteomes" id="UP000664203"/>
    </source>
</evidence>
<evidence type="ECO:0000256" key="1">
    <source>
        <dbReference type="ARBA" id="ARBA00023002"/>
    </source>
</evidence>
<evidence type="ECO:0000313" key="2">
    <source>
        <dbReference type="EMBL" id="CAF9921838.1"/>
    </source>
</evidence>
<comment type="caution">
    <text evidence="2">The sequence shown here is derived from an EMBL/GenBank/DDBJ whole genome shotgun (WGS) entry which is preliminary data.</text>
</comment>
<name>A0A8H3FH50_9LECA</name>
<keyword evidence="1" id="KW-0560">Oxidoreductase</keyword>
<dbReference type="Gene3D" id="3.60.130.10">
    <property type="entry name" value="Clavaminate synthase-like"/>
    <property type="match status" value="1"/>
</dbReference>
<dbReference type="GO" id="GO:0016491">
    <property type="term" value="F:oxidoreductase activity"/>
    <property type="evidence" value="ECO:0007669"/>
    <property type="project" value="UniProtKB-KW"/>
</dbReference>
<dbReference type="EMBL" id="CAJPDR010000149">
    <property type="protein sequence ID" value="CAF9921838.1"/>
    <property type="molecule type" value="Genomic_DNA"/>
</dbReference>
<reference evidence="2" key="1">
    <citation type="submission" date="2021-03" db="EMBL/GenBank/DDBJ databases">
        <authorList>
            <person name="Tagirdzhanova G."/>
        </authorList>
    </citation>
    <scope>NUCLEOTIDE SEQUENCE</scope>
</reference>
<dbReference type="Proteomes" id="UP000664203">
    <property type="component" value="Unassembled WGS sequence"/>
</dbReference>
<dbReference type="SUPFAM" id="SSF51197">
    <property type="entry name" value="Clavaminate synthase-like"/>
    <property type="match status" value="1"/>
</dbReference>